<dbReference type="RefSeq" id="WP_109712026.1">
    <property type="nucleotide sequence ID" value="NZ_QGDS01000008.1"/>
</dbReference>
<protein>
    <submittedName>
        <fullName evidence="3">TadE-like protein</fullName>
    </submittedName>
</protein>
<feature type="domain" description="TadE-like" evidence="2">
    <location>
        <begin position="19"/>
        <end position="59"/>
    </location>
</feature>
<evidence type="ECO:0000313" key="4">
    <source>
        <dbReference type="Proteomes" id="UP000254051"/>
    </source>
</evidence>
<dbReference type="Pfam" id="PF07811">
    <property type="entry name" value="TadE"/>
    <property type="match status" value="1"/>
</dbReference>
<dbReference type="OrthoDB" id="2068116at2"/>
<accession>A0A315ZUT6</accession>
<keyword evidence="4" id="KW-1185">Reference proteome</keyword>
<sequence>MRISNKYRTLNKTRKLKASITIEMAYIMPIVVLMLLLTIYTIFYYHDKNILIGAAGETAVLGAQIERQKGENKADLHNFYRERVEGKLTLLHLTEVEITEGKKWIEITAWAGKKQMRVSVRQKAVVPEPEKKIRKKRQLESLLEQEK</sequence>
<evidence type="ECO:0000313" key="3">
    <source>
        <dbReference type="EMBL" id="SUQ14804.1"/>
    </source>
</evidence>
<keyword evidence="1" id="KW-0472">Membrane</keyword>
<proteinExistence type="predicted"/>
<evidence type="ECO:0000259" key="2">
    <source>
        <dbReference type="Pfam" id="PF07811"/>
    </source>
</evidence>
<gene>
    <name evidence="3" type="ORF">SAMN05216529_10829</name>
</gene>
<dbReference type="AlphaFoldDB" id="A0A315ZUT6"/>
<dbReference type="Proteomes" id="UP000254051">
    <property type="component" value="Unassembled WGS sequence"/>
</dbReference>
<dbReference type="InterPro" id="IPR012495">
    <property type="entry name" value="TadE-like_dom"/>
</dbReference>
<organism evidence="3 4">
    <name type="scientific">Faecalicatena contorta</name>
    <dbReference type="NCBI Taxonomy" id="39482"/>
    <lineage>
        <taxon>Bacteria</taxon>
        <taxon>Bacillati</taxon>
        <taxon>Bacillota</taxon>
        <taxon>Clostridia</taxon>
        <taxon>Lachnospirales</taxon>
        <taxon>Lachnospiraceae</taxon>
        <taxon>Faecalicatena</taxon>
    </lineage>
</organism>
<name>A0A315ZUT6_9FIRM</name>
<keyword evidence="1" id="KW-0812">Transmembrane</keyword>
<feature type="transmembrane region" description="Helical" evidence="1">
    <location>
        <begin position="20"/>
        <end position="45"/>
    </location>
</feature>
<evidence type="ECO:0000256" key="1">
    <source>
        <dbReference type="SAM" id="Phobius"/>
    </source>
</evidence>
<dbReference type="EMBL" id="UHJJ01000008">
    <property type="protein sequence ID" value="SUQ14804.1"/>
    <property type="molecule type" value="Genomic_DNA"/>
</dbReference>
<reference evidence="4" key="1">
    <citation type="submission" date="2017-07" db="EMBL/GenBank/DDBJ databases">
        <authorList>
            <person name="Varghese N."/>
            <person name="Submissions S."/>
        </authorList>
    </citation>
    <scope>NUCLEOTIDE SEQUENCE [LARGE SCALE GENOMIC DNA]</scope>
    <source>
        <strain evidence="4">NLAE-zl-C134</strain>
    </source>
</reference>
<keyword evidence="1" id="KW-1133">Transmembrane helix</keyword>